<dbReference type="HOGENOM" id="CLU_2440195_0_0_1"/>
<reference evidence="1" key="2">
    <citation type="submission" date="2025-08" db="UniProtKB">
        <authorList>
            <consortium name="Ensembl"/>
        </authorList>
    </citation>
    <scope>IDENTIFICATION</scope>
</reference>
<dbReference type="AlphaFoldDB" id="H2XUI5"/>
<proteinExistence type="predicted"/>
<evidence type="ECO:0000313" key="2">
    <source>
        <dbReference type="Proteomes" id="UP000008144"/>
    </source>
</evidence>
<reference evidence="2" key="1">
    <citation type="journal article" date="2002" name="Science">
        <title>The draft genome of Ciona intestinalis: insights into chordate and vertebrate origins.</title>
        <authorList>
            <person name="Dehal P."/>
            <person name="Satou Y."/>
            <person name="Campbell R.K."/>
            <person name="Chapman J."/>
            <person name="Degnan B."/>
            <person name="De Tomaso A."/>
            <person name="Davidson B."/>
            <person name="Di Gregorio A."/>
            <person name="Gelpke M."/>
            <person name="Goodstein D.M."/>
            <person name="Harafuji N."/>
            <person name="Hastings K.E."/>
            <person name="Ho I."/>
            <person name="Hotta K."/>
            <person name="Huang W."/>
            <person name="Kawashima T."/>
            <person name="Lemaire P."/>
            <person name="Martinez D."/>
            <person name="Meinertzhagen I.A."/>
            <person name="Necula S."/>
            <person name="Nonaka M."/>
            <person name="Putnam N."/>
            <person name="Rash S."/>
            <person name="Saiga H."/>
            <person name="Satake M."/>
            <person name="Terry A."/>
            <person name="Yamada L."/>
            <person name="Wang H.G."/>
            <person name="Awazu S."/>
            <person name="Azumi K."/>
            <person name="Boore J."/>
            <person name="Branno M."/>
            <person name="Chin-Bow S."/>
            <person name="DeSantis R."/>
            <person name="Doyle S."/>
            <person name="Francino P."/>
            <person name="Keys D.N."/>
            <person name="Haga S."/>
            <person name="Hayashi H."/>
            <person name="Hino K."/>
            <person name="Imai K.S."/>
            <person name="Inaba K."/>
            <person name="Kano S."/>
            <person name="Kobayashi K."/>
            <person name="Kobayashi M."/>
            <person name="Lee B.I."/>
            <person name="Makabe K.W."/>
            <person name="Manohar C."/>
            <person name="Matassi G."/>
            <person name="Medina M."/>
            <person name="Mochizuki Y."/>
            <person name="Mount S."/>
            <person name="Morishita T."/>
            <person name="Miura S."/>
            <person name="Nakayama A."/>
            <person name="Nishizaka S."/>
            <person name="Nomoto H."/>
            <person name="Ohta F."/>
            <person name="Oishi K."/>
            <person name="Rigoutsos I."/>
            <person name="Sano M."/>
            <person name="Sasaki A."/>
            <person name="Sasakura Y."/>
            <person name="Shoguchi E."/>
            <person name="Shin-i T."/>
            <person name="Spagnuolo A."/>
            <person name="Stainier D."/>
            <person name="Suzuki M.M."/>
            <person name="Tassy O."/>
            <person name="Takatori N."/>
            <person name="Tokuoka M."/>
            <person name="Yagi K."/>
            <person name="Yoshizaki F."/>
            <person name="Wada S."/>
            <person name="Zhang C."/>
            <person name="Hyatt P.D."/>
            <person name="Larimer F."/>
            <person name="Detter C."/>
            <person name="Doggett N."/>
            <person name="Glavina T."/>
            <person name="Hawkins T."/>
            <person name="Richardson P."/>
            <person name="Lucas S."/>
            <person name="Kohara Y."/>
            <person name="Levine M."/>
            <person name="Satoh N."/>
            <person name="Rokhsar D.S."/>
        </authorList>
    </citation>
    <scope>NUCLEOTIDE SEQUENCE [LARGE SCALE GENOMIC DNA]</scope>
</reference>
<protein>
    <submittedName>
        <fullName evidence="1">Uncharacterized protein</fullName>
    </submittedName>
</protein>
<organism evidence="1 2">
    <name type="scientific">Ciona intestinalis</name>
    <name type="common">Transparent sea squirt</name>
    <name type="synonym">Ascidia intestinalis</name>
    <dbReference type="NCBI Taxonomy" id="7719"/>
    <lineage>
        <taxon>Eukaryota</taxon>
        <taxon>Metazoa</taxon>
        <taxon>Chordata</taxon>
        <taxon>Tunicata</taxon>
        <taxon>Ascidiacea</taxon>
        <taxon>Phlebobranchia</taxon>
        <taxon>Cionidae</taxon>
        <taxon>Ciona</taxon>
    </lineage>
</organism>
<name>H2XUI5_CIOIN</name>
<dbReference type="Ensembl" id="ENSCINT00000036224.1">
    <property type="protein sequence ID" value="ENSCINP00000033319.1"/>
    <property type="gene ID" value="ENSCING00000018494.1"/>
</dbReference>
<keyword evidence="2" id="KW-1185">Reference proteome</keyword>
<dbReference type="Proteomes" id="UP000008144">
    <property type="component" value="Unassembled WGS sequence"/>
</dbReference>
<reference evidence="1" key="3">
    <citation type="submission" date="2025-09" db="UniProtKB">
        <authorList>
            <consortium name="Ensembl"/>
        </authorList>
    </citation>
    <scope>IDENTIFICATION</scope>
</reference>
<dbReference type="InParanoid" id="H2XUI5"/>
<sequence length="90" mass="10283">MLCLTTSFQQMLEQGLIRHGTSCILVCWAWHYIWRQTYLEVVSQCERGMIDTCLNLDSSCTLVVRSRKVMQAALFQVPAAIFCTFSTLVS</sequence>
<accession>H2XUI5</accession>
<evidence type="ECO:0000313" key="1">
    <source>
        <dbReference type="Ensembl" id="ENSCINP00000033319.1"/>
    </source>
</evidence>